<dbReference type="Proteomes" id="UP000186106">
    <property type="component" value="Unassembled WGS sequence"/>
</dbReference>
<dbReference type="Gene3D" id="2.40.170.20">
    <property type="entry name" value="TonB-dependent receptor, beta-barrel domain"/>
    <property type="match status" value="1"/>
</dbReference>
<accession>A0A1N7JV80</accession>
<dbReference type="CDD" id="cd01347">
    <property type="entry name" value="ligand_gated_channel"/>
    <property type="match status" value="1"/>
</dbReference>
<gene>
    <name evidence="12" type="ORF">EG359_13695</name>
    <name evidence="13" type="ORF">SAMN05421768_109166</name>
</gene>
<evidence type="ECO:0000259" key="10">
    <source>
        <dbReference type="Pfam" id="PF00593"/>
    </source>
</evidence>
<feature type="domain" description="TonB-dependent receptor-like beta-barrel" evidence="10">
    <location>
        <begin position="342"/>
        <end position="774"/>
    </location>
</feature>
<dbReference type="PROSITE" id="PS52016">
    <property type="entry name" value="TONB_DEPENDENT_REC_3"/>
    <property type="match status" value="1"/>
</dbReference>
<evidence type="ECO:0000256" key="7">
    <source>
        <dbReference type="ARBA" id="ARBA00023237"/>
    </source>
</evidence>
<dbReference type="InterPro" id="IPR037066">
    <property type="entry name" value="Plug_dom_sf"/>
</dbReference>
<dbReference type="KEGG" id="cjt:EG359_13695"/>
<organism evidence="13 14">
    <name type="scientific">Chryseobacterium joostei</name>
    <dbReference type="NCBI Taxonomy" id="112234"/>
    <lineage>
        <taxon>Bacteria</taxon>
        <taxon>Pseudomonadati</taxon>
        <taxon>Bacteroidota</taxon>
        <taxon>Flavobacteriia</taxon>
        <taxon>Flavobacteriales</taxon>
        <taxon>Weeksellaceae</taxon>
        <taxon>Chryseobacterium group</taxon>
        <taxon>Chryseobacterium</taxon>
    </lineage>
</organism>
<comment type="subcellular location">
    <subcellularLocation>
        <location evidence="1 8">Cell outer membrane</location>
        <topology evidence="1 8">Multi-pass membrane protein</topology>
    </subcellularLocation>
</comment>
<evidence type="ECO:0000256" key="1">
    <source>
        <dbReference type="ARBA" id="ARBA00004571"/>
    </source>
</evidence>
<dbReference type="Gene3D" id="2.170.130.10">
    <property type="entry name" value="TonB-dependent receptor, plug domain"/>
    <property type="match status" value="1"/>
</dbReference>
<keyword evidence="6 8" id="KW-0472">Membrane</keyword>
<evidence type="ECO:0000313" key="15">
    <source>
        <dbReference type="Proteomes" id="UP000279541"/>
    </source>
</evidence>
<dbReference type="Pfam" id="PF00593">
    <property type="entry name" value="TonB_dep_Rec_b-barrel"/>
    <property type="match status" value="1"/>
</dbReference>
<dbReference type="InterPro" id="IPR000531">
    <property type="entry name" value="Beta-barrel_TonB"/>
</dbReference>
<feature type="domain" description="TonB-dependent receptor plug" evidence="11">
    <location>
        <begin position="43"/>
        <end position="165"/>
    </location>
</feature>
<comment type="similarity">
    <text evidence="8 9">Belongs to the TonB-dependent receptor family.</text>
</comment>
<keyword evidence="12" id="KW-0675">Receptor</keyword>
<dbReference type="EMBL" id="CP033926">
    <property type="protein sequence ID" value="AZB00608.1"/>
    <property type="molecule type" value="Genomic_DNA"/>
</dbReference>
<dbReference type="AlphaFoldDB" id="A0A1N7JV80"/>
<dbReference type="Proteomes" id="UP000279541">
    <property type="component" value="Chromosome"/>
</dbReference>
<dbReference type="Pfam" id="PF07715">
    <property type="entry name" value="Plug"/>
    <property type="match status" value="1"/>
</dbReference>
<evidence type="ECO:0000313" key="13">
    <source>
        <dbReference type="EMBL" id="SIS53248.1"/>
    </source>
</evidence>
<dbReference type="InterPro" id="IPR036942">
    <property type="entry name" value="Beta-barrel_TonB_sf"/>
</dbReference>
<keyword evidence="4 8" id="KW-0812">Transmembrane</keyword>
<evidence type="ECO:0000256" key="5">
    <source>
        <dbReference type="ARBA" id="ARBA00023077"/>
    </source>
</evidence>
<evidence type="ECO:0000256" key="9">
    <source>
        <dbReference type="RuleBase" id="RU003357"/>
    </source>
</evidence>
<keyword evidence="3 8" id="KW-1134">Transmembrane beta strand</keyword>
<keyword evidence="7 8" id="KW-0998">Cell outer membrane</keyword>
<reference evidence="13 14" key="1">
    <citation type="submission" date="2017-01" db="EMBL/GenBank/DDBJ databases">
        <authorList>
            <person name="Mah S.A."/>
            <person name="Swanson W.J."/>
            <person name="Moy G.W."/>
            <person name="Vacquier V.D."/>
        </authorList>
    </citation>
    <scope>NUCLEOTIDE SEQUENCE [LARGE SCALE GENOMIC DNA]</scope>
    <source>
        <strain evidence="13 14">DSM 16927</strain>
    </source>
</reference>
<dbReference type="RefSeq" id="WP_076357071.1">
    <property type="nucleotide sequence ID" value="NZ_CP033926.1"/>
</dbReference>
<dbReference type="EMBL" id="FTNZ01000009">
    <property type="protein sequence ID" value="SIS53248.1"/>
    <property type="molecule type" value="Genomic_DNA"/>
</dbReference>
<sequence length="814" mass="89428">MKKLSIAVLLLGTILTAAQEQEEKGKQIEDIIIVGNRSAKRTKLDTPVPVDVINIDKIQKSSPQMTAQDLLNYVIPSFNSVRQSASDGTEHIDPVTLRGMGPDQVLVLLNGKRRHTTSLVNYQNTVGNGSVGTDLSTIPIIAIEKIEVLRDGAAAQYGSDAIAGVINIILKKNTGASASLTYGLSGRNDGDTYQAGVNYGASLGKNEGFVNLSLQLSHRGKTTRTQNHDLDIFGNNFAYEFADNPDIARKNDDDIIKERGLTRDDFNFQVGDAQIRQGQLFFNSEYPLNEQFKLYSFGGFSIKEGNGYGFRRLPSETSNVVSSIYPNGFQAVLGSQIYDISYAVGAKYNVNNWLIDLSNTLGSNTFNYNISNTNNASLGAKSPTRFYAGAHSFLQNTVNLDVSKNIKNFNIAFGGEFRFEQYQIKAGDEASYAQYDVNGNIAVDGSTVSGVGGAQSFIGFSPRNVLKKDRHSTAVYADFSYDLDKKLNIDVAGRFENYSDFGNSLNGKLAIRYEFVKNYAVRAAVGTGFRAPSLQQQYFNNSYADISTTGLKIVTKGIFNNDSKAAEVLNFDRLKQETSVNGSAGFTLKPAKGLFITVDGYIIKVKDRIVITGNITDPRLSDPNVVGKGNEVESGRFFANAIDTETKGVDVVVSYDWKLGGGNLNVNLAGNYTETKITDFHFPENINTPRDQYFGPDQINIIETLSPKTKASLGLNYGIGKFNFLVRNTYFGKVIRDGFPFGEVQEFSPKVVTDVSVGYDITKNINFTIGANNVLDVFPDLQVYKNSYYGVFKYAPVQMGTLGSYFFGRLNFNF</sequence>
<reference evidence="12 15" key="2">
    <citation type="submission" date="2018-11" db="EMBL/GenBank/DDBJ databases">
        <title>Proposal to divide the Flavobacteriaceae and reorganize its genera based on Amino Acid Identity values calculated from whole genome sequences.</title>
        <authorList>
            <person name="Nicholson A.C."/>
            <person name="Gulvik C.A."/>
            <person name="Whitney A.M."/>
            <person name="Humrighouse B.W."/>
            <person name="Bell M."/>
            <person name="Holmes B."/>
            <person name="Steigerwalt A.G."/>
            <person name="Villarma A."/>
            <person name="Sheth M."/>
            <person name="Batra D."/>
            <person name="Pryor J."/>
            <person name="Bernardet J.-F."/>
            <person name="Hugo C."/>
            <person name="Kampfer P."/>
            <person name="Newman J."/>
            <person name="McQuiston J.R."/>
        </authorList>
    </citation>
    <scope>NUCLEOTIDE SEQUENCE [LARGE SCALE GENOMIC DNA]</scope>
    <source>
        <strain evidence="12 15">DSM 16927</strain>
    </source>
</reference>
<dbReference type="PANTHER" id="PTHR47234:SF3">
    <property type="entry name" value="SECRETIN_TONB SHORT N-TERMINAL DOMAIN-CONTAINING PROTEIN"/>
    <property type="match status" value="1"/>
</dbReference>
<evidence type="ECO:0000256" key="4">
    <source>
        <dbReference type="ARBA" id="ARBA00022692"/>
    </source>
</evidence>
<keyword evidence="2 8" id="KW-0813">Transport</keyword>
<dbReference type="STRING" id="112234.SAMN05421768_109166"/>
<name>A0A1N7JV80_9FLAO</name>
<dbReference type="PANTHER" id="PTHR47234">
    <property type="match status" value="1"/>
</dbReference>
<evidence type="ECO:0000256" key="2">
    <source>
        <dbReference type="ARBA" id="ARBA00022448"/>
    </source>
</evidence>
<keyword evidence="5 9" id="KW-0798">TonB box</keyword>
<dbReference type="SUPFAM" id="SSF56935">
    <property type="entry name" value="Porins"/>
    <property type="match status" value="1"/>
</dbReference>
<evidence type="ECO:0000256" key="6">
    <source>
        <dbReference type="ARBA" id="ARBA00023136"/>
    </source>
</evidence>
<evidence type="ECO:0000256" key="8">
    <source>
        <dbReference type="PROSITE-ProRule" id="PRU01360"/>
    </source>
</evidence>
<dbReference type="InterPro" id="IPR039426">
    <property type="entry name" value="TonB-dep_rcpt-like"/>
</dbReference>
<dbReference type="OrthoDB" id="9805434at2"/>
<evidence type="ECO:0000313" key="14">
    <source>
        <dbReference type="Proteomes" id="UP000186106"/>
    </source>
</evidence>
<dbReference type="InterPro" id="IPR012910">
    <property type="entry name" value="Plug_dom"/>
</dbReference>
<evidence type="ECO:0000259" key="11">
    <source>
        <dbReference type="Pfam" id="PF07715"/>
    </source>
</evidence>
<protein>
    <submittedName>
        <fullName evidence="13">Iron complex outermembrane recepter protein</fullName>
    </submittedName>
    <submittedName>
        <fullName evidence="12">TonB-dependent receptor</fullName>
    </submittedName>
</protein>
<dbReference type="GO" id="GO:0009279">
    <property type="term" value="C:cell outer membrane"/>
    <property type="evidence" value="ECO:0007669"/>
    <property type="project" value="UniProtKB-SubCell"/>
</dbReference>
<evidence type="ECO:0000256" key="3">
    <source>
        <dbReference type="ARBA" id="ARBA00022452"/>
    </source>
</evidence>
<evidence type="ECO:0000313" key="12">
    <source>
        <dbReference type="EMBL" id="AZB00608.1"/>
    </source>
</evidence>
<keyword evidence="15" id="KW-1185">Reference proteome</keyword>
<proteinExistence type="inferred from homology"/>